<keyword evidence="4" id="KW-1185">Reference proteome</keyword>
<dbReference type="EMBL" id="MAVT02000108">
    <property type="protein sequence ID" value="POS79510.1"/>
    <property type="molecule type" value="Genomic_DNA"/>
</dbReference>
<evidence type="ECO:0000256" key="1">
    <source>
        <dbReference type="SAM" id="MobiDB-lite"/>
    </source>
</evidence>
<proteinExistence type="predicted"/>
<dbReference type="InParanoid" id="A0A2P5IAG8"/>
<accession>A0A2P5IAG8</accession>
<dbReference type="Proteomes" id="UP000094444">
    <property type="component" value="Unassembled WGS sequence"/>
</dbReference>
<sequence>MGALPYGGAFSSSAASNGASRGASNFNVSKEASQALANGLRFAAAKSIRTSTMILASFNALAAFATAVGIIYGCYTYKRRAIRRSSDASVWQSEMKSPPTLTHPRPSGLFSIHTVEVYPLVLSLGITVQSTIFAAAQSIGLKALLSRGCTVVAIFLLPALFIAPYIHLVFGVETAVRGLRSQFSPRRRWTVAICIGTLSTFLLATLLVAAISRAPDFCFASLLWIVRPYAKGIFAVLLGVSIVLLIVIITIFVRLSKSRMVDPTERMAASRMSYYLILGFISNGFIISFFFSLTFLDSKRQISQNLNLSMVASVVANVNGLLVAGLHLFLRSQNNASIGHNLGEHNHHKTKLEPHEDDAGSNHALHAVNSFNGHDRTRSDSITTLLHAVDAEDGQSPNSPTFRPKVTIPQAPEPTQPPSETSPSQIRKQSYSLFPNNPFAPATVLPATTYAPIPNTTKPLRDTYRPPPIVKPWLGRGHKRDSSIVSSATVQIGIRFSNVDDFQPGRPSDLDDSDRPEVSDVALRPSPLAKSKARPEFEFVEPEVLPEPLFTRRASRDAKMKTLPPVPKDESPAPEVESEDEQSDSERSDQDGLITLSPSVYSPQEKPQRNNSTKTSRMPSPMGVGFSNPAARNNGEKHAPLRPNAGSATTPVPSNKSWI</sequence>
<feature type="region of interest" description="Disordered" evidence="1">
    <location>
        <begin position="499"/>
        <end position="534"/>
    </location>
</feature>
<evidence type="ECO:0000313" key="4">
    <source>
        <dbReference type="Proteomes" id="UP000094444"/>
    </source>
</evidence>
<dbReference type="Gene3D" id="1.20.1070.10">
    <property type="entry name" value="Rhodopsin 7-helix transmembrane proteins"/>
    <property type="match status" value="1"/>
</dbReference>
<organism evidence="3 4">
    <name type="scientific">Diaporthe helianthi</name>
    <dbReference type="NCBI Taxonomy" id="158607"/>
    <lineage>
        <taxon>Eukaryota</taxon>
        <taxon>Fungi</taxon>
        <taxon>Dikarya</taxon>
        <taxon>Ascomycota</taxon>
        <taxon>Pezizomycotina</taxon>
        <taxon>Sordariomycetes</taxon>
        <taxon>Sordariomycetidae</taxon>
        <taxon>Diaporthales</taxon>
        <taxon>Diaporthaceae</taxon>
        <taxon>Diaporthe</taxon>
    </lineage>
</organism>
<feature type="transmembrane region" description="Helical" evidence="2">
    <location>
        <begin position="308"/>
        <end position="330"/>
    </location>
</feature>
<feature type="region of interest" description="Disordered" evidence="1">
    <location>
        <begin position="389"/>
        <end position="427"/>
    </location>
</feature>
<feature type="transmembrane region" description="Helical" evidence="2">
    <location>
        <begin position="232"/>
        <end position="253"/>
    </location>
</feature>
<keyword evidence="2" id="KW-1133">Transmembrane helix</keyword>
<feature type="compositionally biased region" description="Polar residues" evidence="1">
    <location>
        <begin position="646"/>
        <end position="659"/>
    </location>
</feature>
<reference evidence="3" key="1">
    <citation type="submission" date="2017-09" db="EMBL/GenBank/DDBJ databases">
        <title>Polyketide synthases of a Diaporthe helianthi virulent isolate.</title>
        <authorList>
            <person name="Baroncelli R."/>
        </authorList>
    </citation>
    <scope>NUCLEOTIDE SEQUENCE [LARGE SCALE GENOMIC DNA]</scope>
    <source>
        <strain evidence="3">7/96</strain>
    </source>
</reference>
<feature type="transmembrane region" description="Helical" evidence="2">
    <location>
        <begin position="191"/>
        <end position="212"/>
    </location>
</feature>
<feature type="compositionally biased region" description="Polar residues" evidence="1">
    <location>
        <begin position="609"/>
        <end position="618"/>
    </location>
</feature>
<feature type="region of interest" description="Disordered" evidence="1">
    <location>
        <begin position="551"/>
        <end position="659"/>
    </location>
</feature>
<protein>
    <submittedName>
        <fullName evidence="3">Uncharacterized protein</fullName>
    </submittedName>
</protein>
<comment type="caution">
    <text evidence="3">The sequence shown here is derived from an EMBL/GenBank/DDBJ whole genome shotgun (WGS) entry which is preliminary data.</text>
</comment>
<keyword evidence="2" id="KW-0472">Membrane</keyword>
<evidence type="ECO:0000256" key="2">
    <source>
        <dbReference type="SAM" id="Phobius"/>
    </source>
</evidence>
<keyword evidence="2" id="KW-0812">Transmembrane</keyword>
<feature type="transmembrane region" description="Helical" evidence="2">
    <location>
        <begin position="54"/>
        <end position="75"/>
    </location>
</feature>
<evidence type="ECO:0000313" key="3">
    <source>
        <dbReference type="EMBL" id="POS79510.1"/>
    </source>
</evidence>
<dbReference type="AlphaFoldDB" id="A0A2P5IAG8"/>
<dbReference type="OrthoDB" id="5368516at2759"/>
<dbReference type="STRING" id="158607.A0A2P5IAG8"/>
<feature type="transmembrane region" description="Helical" evidence="2">
    <location>
        <begin position="151"/>
        <end position="170"/>
    </location>
</feature>
<feature type="transmembrane region" description="Helical" evidence="2">
    <location>
        <begin position="117"/>
        <end position="139"/>
    </location>
</feature>
<name>A0A2P5IAG8_DIAHE</name>
<feature type="transmembrane region" description="Helical" evidence="2">
    <location>
        <begin position="274"/>
        <end position="296"/>
    </location>
</feature>
<gene>
    <name evidence="3" type="ORF">DHEL01_v202093</name>
</gene>